<dbReference type="EMBL" id="KQ965741">
    <property type="protein sequence ID" value="KXS18657.1"/>
    <property type="molecule type" value="Genomic_DNA"/>
</dbReference>
<reference evidence="1 2" key="1">
    <citation type="journal article" date="2015" name="Genome Biol. Evol.">
        <title>Phylogenomic analyses indicate that early fungi evolved digesting cell walls of algal ancestors of land plants.</title>
        <authorList>
            <person name="Chang Y."/>
            <person name="Wang S."/>
            <person name="Sekimoto S."/>
            <person name="Aerts A.L."/>
            <person name="Choi C."/>
            <person name="Clum A."/>
            <person name="LaButti K.M."/>
            <person name="Lindquist E.A."/>
            <person name="Yee Ngan C."/>
            <person name="Ohm R.A."/>
            <person name="Salamov A.A."/>
            <person name="Grigoriev I.V."/>
            <person name="Spatafora J.W."/>
            <person name="Berbee M.L."/>
        </authorList>
    </citation>
    <scope>NUCLEOTIDE SEQUENCE [LARGE SCALE GENOMIC DNA]</scope>
    <source>
        <strain evidence="1 2">JEL478</strain>
    </source>
</reference>
<gene>
    <name evidence="1" type="ORF">M427DRAFT_29559</name>
</gene>
<dbReference type="Proteomes" id="UP000070544">
    <property type="component" value="Unassembled WGS sequence"/>
</dbReference>
<keyword evidence="2" id="KW-1185">Reference proteome</keyword>
<evidence type="ECO:0000313" key="1">
    <source>
        <dbReference type="EMBL" id="KXS18657.1"/>
    </source>
</evidence>
<evidence type="ECO:0000313" key="2">
    <source>
        <dbReference type="Proteomes" id="UP000070544"/>
    </source>
</evidence>
<sequence>MYVNLHIPPPALTLCREAVSIDIDVLGSLPDAVSKAHSRTSHRSDARAFFPARYRSPIIRGPKATAVDRTLYRIGSPHGRSAAAYYIASPGLAQPAPVLSRNGASKPSYALLTAGTWGTDAEKINNFYPVLTFSTDTNVMAVKIGSNNTANETYITGSVSLYAGGAAAHLEHFADMFWFVKGMRTKYTGTIAYNGQIFDVFPEASHKPGTAKMGVPPRHYVAQGMPSRGVIISVGGARNGIPPSVAHRVGGVAASSSSTQSPLAGIPRRGYFNAYMACCISAKSANDGEEIGR</sequence>
<proteinExistence type="predicted"/>
<accession>A0A139APH3</accession>
<dbReference type="AlphaFoldDB" id="A0A139APH3"/>
<organism evidence="1 2">
    <name type="scientific">Gonapodya prolifera (strain JEL478)</name>
    <name type="common">Monoblepharis prolifera</name>
    <dbReference type="NCBI Taxonomy" id="1344416"/>
    <lineage>
        <taxon>Eukaryota</taxon>
        <taxon>Fungi</taxon>
        <taxon>Fungi incertae sedis</taxon>
        <taxon>Chytridiomycota</taxon>
        <taxon>Chytridiomycota incertae sedis</taxon>
        <taxon>Monoblepharidomycetes</taxon>
        <taxon>Monoblepharidales</taxon>
        <taxon>Gonapodyaceae</taxon>
        <taxon>Gonapodya</taxon>
    </lineage>
</organism>
<name>A0A139APH3_GONPJ</name>
<protein>
    <submittedName>
        <fullName evidence="1">Uncharacterized protein</fullName>
    </submittedName>
</protein>